<reference evidence="2" key="1">
    <citation type="journal article" date="2018" name="DNA Res.">
        <title>Multiple hybrid de novo genome assembly of finger millet, an orphan allotetraploid crop.</title>
        <authorList>
            <person name="Hatakeyama M."/>
            <person name="Aluri S."/>
            <person name="Balachadran M.T."/>
            <person name="Sivarajan S.R."/>
            <person name="Patrignani A."/>
            <person name="Gruter S."/>
            <person name="Poveda L."/>
            <person name="Shimizu-Inatsugi R."/>
            <person name="Baeten J."/>
            <person name="Francoijs K.J."/>
            <person name="Nataraja K.N."/>
            <person name="Reddy Y.A.N."/>
            <person name="Phadnis S."/>
            <person name="Ravikumar R.L."/>
            <person name="Schlapbach R."/>
            <person name="Sreeman S.M."/>
            <person name="Shimizu K.K."/>
        </authorList>
    </citation>
    <scope>NUCLEOTIDE SEQUENCE</scope>
</reference>
<name>A0AAV5BU18_ELECO</name>
<feature type="transmembrane region" description="Helical" evidence="1">
    <location>
        <begin position="161"/>
        <end position="181"/>
    </location>
</feature>
<reference evidence="2" key="2">
    <citation type="submission" date="2021-12" db="EMBL/GenBank/DDBJ databases">
        <title>Resequencing data analysis of finger millet.</title>
        <authorList>
            <person name="Hatakeyama M."/>
            <person name="Aluri S."/>
            <person name="Balachadran M.T."/>
            <person name="Sivarajan S.R."/>
            <person name="Poveda L."/>
            <person name="Shimizu-Inatsugi R."/>
            <person name="Schlapbach R."/>
            <person name="Sreeman S.M."/>
            <person name="Shimizu K.K."/>
        </authorList>
    </citation>
    <scope>NUCLEOTIDE SEQUENCE</scope>
</reference>
<dbReference type="EMBL" id="BQKI01000002">
    <property type="protein sequence ID" value="GJM89848.1"/>
    <property type="molecule type" value="Genomic_DNA"/>
</dbReference>
<accession>A0AAV5BU18</accession>
<evidence type="ECO:0000313" key="2">
    <source>
        <dbReference type="EMBL" id="GJM89848.1"/>
    </source>
</evidence>
<proteinExistence type="predicted"/>
<organism evidence="2 3">
    <name type="scientific">Eleusine coracana subsp. coracana</name>
    <dbReference type="NCBI Taxonomy" id="191504"/>
    <lineage>
        <taxon>Eukaryota</taxon>
        <taxon>Viridiplantae</taxon>
        <taxon>Streptophyta</taxon>
        <taxon>Embryophyta</taxon>
        <taxon>Tracheophyta</taxon>
        <taxon>Spermatophyta</taxon>
        <taxon>Magnoliopsida</taxon>
        <taxon>Liliopsida</taxon>
        <taxon>Poales</taxon>
        <taxon>Poaceae</taxon>
        <taxon>PACMAD clade</taxon>
        <taxon>Chloridoideae</taxon>
        <taxon>Cynodonteae</taxon>
        <taxon>Eleusininae</taxon>
        <taxon>Eleusine</taxon>
    </lineage>
</organism>
<keyword evidence="1" id="KW-0812">Transmembrane</keyword>
<evidence type="ECO:0000256" key="1">
    <source>
        <dbReference type="SAM" id="Phobius"/>
    </source>
</evidence>
<dbReference type="AlphaFoldDB" id="A0AAV5BU18"/>
<keyword evidence="1" id="KW-1133">Transmembrane helix</keyword>
<gene>
    <name evidence="2" type="primary">ga06070</name>
    <name evidence="2" type="ORF">PR202_ga06070</name>
</gene>
<protein>
    <submittedName>
        <fullName evidence="2">Uncharacterized protein</fullName>
    </submittedName>
</protein>
<evidence type="ECO:0000313" key="3">
    <source>
        <dbReference type="Proteomes" id="UP001054889"/>
    </source>
</evidence>
<dbReference type="Proteomes" id="UP001054889">
    <property type="component" value="Unassembled WGS sequence"/>
</dbReference>
<keyword evidence="1" id="KW-0472">Membrane</keyword>
<keyword evidence="3" id="KW-1185">Reference proteome</keyword>
<sequence length="222" mass="24055">MCTENYDPWYPDQPVVDRYLPVWAKLPAFSSKSAFIWRATSSLLLELEAAAASAAATPSWCWPRQAPLRIPPIDDLLRAVSQTKPNAAVADAHYITKTTTTASGRLGATLRSLHWIAVDDLEREIRSGSGGVDVHLVLVTAGSAAHNARAARTSTRYSCGLMFLLLAVAAGANCVLASPAARASGSTSSRSSPPPARPRRVFHFPVLRPRRELHVRLHRVAL</sequence>
<comment type="caution">
    <text evidence="2">The sequence shown here is derived from an EMBL/GenBank/DDBJ whole genome shotgun (WGS) entry which is preliminary data.</text>
</comment>